<dbReference type="KEGG" id="gtt:GUITHDRAFT_154494"/>
<sequence>MIANESLDTYSSSLRRSLVDVNSHKVGLGLVLRVNNDGEIVIKELIHGYAAQRQGGLREGDVLVTIDGHKVQDYNLEEIKNLTFGEEGSLVTIDIRRDGTDQKVTLQRISGAGQSNTLMSSVRSSYAES</sequence>
<name>L1ISK6_GUITC</name>
<evidence type="ECO:0000313" key="4">
    <source>
        <dbReference type="Proteomes" id="UP000011087"/>
    </source>
</evidence>
<dbReference type="AlphaFoldDB" id="L1ISK6"/>
<dbReference type="HOGENOM" id="CLU_1952959_0_0_1"/>
<dbReference type="SUPFAM" id="SSF50156">
    <property type="entry name" value="PDZ domain-like"/>
    <property type="match status" value="1"/>
</dbReference>
<dbReference type="GeneID" id="17296013"/>
<dbReference type="Pfam" id="PF00595">
    <property type="entry name" value="PDZ"/>
    <property type="match status" value="1"/>
</dbReference>
<dbReference type="Gene3D" id="2.30.42.10">
    <property type="match status" value="1"/>
</dbReference>
<evidence type="ECO:0000313" key="3">
    <source>
        <dbReference type="EnsemblProtists" id="EKX39251"/>
    </source>
</evidence>
<protein>
    <recommendedName>
        <fullName evidence="1">PDZ domain-containing protein</fullName>
    </recommendedName>
</protein>
<feature type="domain" description="PDZ" evidence="1">
    <location>
        <begin position="18"/>
        <end position="82"/>
    </location>
</feature>
<dbReference type="EMBL" id="JH993041">
    <property type="protein sequence ID" value="EKX39251.1"/>
    <property type="molecule type" value="Genomic_DNA"/>
</dbReference>
<dbReference type="InterPro" id="IPR036034">
    <property type="entry name" value="PDZ_sf"/>
</dbReference>
<dbReference type="SMART" id="SM00228">
    <property type="entry name" value="PDZ"/>
    <property type="match status" value="1"/>
</dbReference>
<organism evidence="2">
    <name type="scientific">Guillardia theta (strain CCMP2712)</name>
    <name type="common">Cryptophyte</name>
    <dbReference type="NCBI Taxonomy" id="905079"/>
    <lineage>
        <taxon>Eukaryota</taxon>
        <taxon>Cryptophyceae</taxon>
        <taxon>Pyrenomonadales</taxon>
        <taxon>Geminigeraceae</taxon>
        <taxon>Guillardia</taxon>
    </lineage>
</organism>
<dbReference type="OrthoDB" id="10056216at2759"/>
<dbReference type="RefSeq" id="XP_005826231.1">
    <property type="nucleotide sequence ID" value="XM_005826174.1"/>
</dbReference>
<gene>
    <name evidence="2" type="ORF">GUITHDRAFT_154494</name>
</gene>
<proteinExistence type="predicted"/>
<dbReference type="PROSITE" id="PS50106">
    <property type="entry name" value="PDZ"/>
    <property type="match status" value="1"/>
</dbReference>
<evidence type="ECO:0000313" key="2">
    <source>
        <dbReference type="EMBL" id="EKX39251.1"/>
    </source>
</evidence>
<evidence type="ECO:0000259" key="1">
    <source>
        <dbReference type="PROSITE" id="PS50106"/>
    </source>
</evidence>
<dbReference type="InterPro" id="IPR001478">
    <property type="entry name" value="PDZ"/>
</dbReference>
<reference evidence="2 4" key="1">
    <citation type="journal article" date="2012" name="Nature">
        <title>Algal genomes reveal evolutionary mosaicism and the fate of nucleomorphs.</title>
        <authorList>
            <consortium name="DOE Joint Genome Institute"/>
            <person name="Curtis B.A."/>
            <person name="Tanifuji G."/>
            <person name="Burki F."/>
            <person name="Gruber A."/>
            <person name="Irimia M."/>
            <person name="Maruyama S."/>
            <person name="Arias M.C."/>
            <person name="Ball S.G."/>
            <person name="Gile G.H."/>
            <person name="Hirakawa Y."/>
            <person name="Hopkins J.F."/>
            <person name="Kuo A."/>
            <person name="Rensing S.A."/>
            <person name="Schmutz J."/>
            <person name="Symeonidi A."/>
            <person name="Elias M."/>
            <person name="Eveleigh R.J."/>
            <person name="Herman E.K."/>
            <person name="Klute M.J."/>
            <person name="Nakayama T."/>
            <person name="Obornik M."/>
            <person name="Reyes-Prieto A."/>
            <person name="Armbrust E.V."/>
            <person name="Aves S.J."/>
            <person name="Beiko R.G."/>
            <person name="Coutinho P."/>
            <person name="Dacks J.B."/>
            <person name="Durnford D.G."/>
            <person name="Fast N.M."/>
            <person name="Green B.R."/>
            <person name="Grisdale C.J."/>
            <person name="Hempel F."/>
            <person name="Henrissat B."/>
            <person name="Hoppner M.P."/>
            <person name="Ishida K."/>
            <person name="Kim E."/>
            <person name="Koreny L."/>
            <person name="Kroth P.G."/>
            <person name="Liu Y."/>
            <person name="Malik S.B."/>
            <person name="Maier U.G."/>
            <person name="McRose D."/>
            <person name="Mock T."/>
            <person name="Neilson J.A."/>
            <person name="Onodera N.T."/>
            <person name="Poole A.M."/>
            <person name="Pritham E.J."/>
            <person name="Richards T.A."/>
            <person name="Rocap G."/>
            <person name="Roy S.W."/>
            <person name="Sarai C."/>
            <person name="Schaack S."/>
            <person name="Shirato S."/>
            <person name="Slamovits C.H."/>
            <person name="Spencer D.F."/>
            <person name="Suzuki S."/>
            <person name="Worden A.Z."/>
            <person name="Zauner S."/>
            <person name="Barry K."/>
            <person name="Bell C."/>
            <person name="Bharti A.K."/>
            <person name="Crow J.A."/>
            <person name="Grimwood J."/>
            <person name="Kramer R."/>
            <person name="Lindquist E."/>
            <person name="Lucas S."/>
            <person name="Salamov A."/>
            <person name="McFadden G.I."/>
            <person name="Lane C.E."/>
            <person name="Keeling P.J."/>
            <person name="Gray M.W."/>
            <person name="Grigoriev I.V."/>
            <person name="Archibald J.M."/>
        </authorList>
    </citation>
    <scope>NUCLEOTIDE SEQUENCE</scope>
    <source>
        <strain evidence="2 4">CCMP2712</strain>
    </source>
</reference>
<dbReference type="Proteomes" id="UP000011087">
    <property type="component" value="Unassembled WGS sequence"/>
</dbReference>
<reference evidence="4" key="2">
    <citation type="submission" date="2012-11" db="EMBL/GenBank/DDBJ databases">
        <authorList>
            <person name="Kuo A."/>
            <person name="Curtis B.A."/>
            <person name="Tanifuji G."/>
            <person name="Burki F."/>
            <person name="Gruber A."/>
            <person name="Irimia M."/>
            <person name="Maruyama S."/>
            <person name="Arias M.C."/>
            <person name="Ball S.G."/>
            <person name="Gile G.H."/>
            <person name="Hirakawa Y."/>
            <person name="Hopkins J.F."/>
            <person name="Rensing S.A."/>
            <person name="Schmutz J."/>
            <person name="Symeonidi A."/>
            <person name="Elias M."/>
            <person name="Eveleigh R.J."/>
            <person name="Herman E.K."/>
            <person name="Klute M.J."/>
            <person name="Nakayama T."/>
            <person name="Obornik M."/>
            <person name="Reyes-Prieto A."/>
            <person name="Armbrust E.V."/>
            <person name="Aves S.J."/>
            <person name="Beiko R.G."/>
            <person name="Coutinho P."/>
            <person name="Dacks J.B."/>
            <person name="Durnford D.G."/>
            <person name="Fast N.M."/>
            <person name="Green B.R."/>
            <person name="Grisdale C."/>
            <person name="Hempe F."/>
            <person name="Henrissat B."/>
            <person name="Hoppner M.P."/>
            <person name="Ishida K.-I."/>
            <person name="Kim E."/>
            <person name="Koreny L."/>
            <person name="Kroth P.G."/>
            <person name="Liu Y."/>
            <person name="Malik S.-B."/>
            <person name="Maier U.G."/>
            <person name="McRose D."/>
            <person name="Mock T."/>
            <person name="Neilson J.A."/>
            <person name="Onodera N.T."/>
            <person name="Poole A.M."/>
            <person name="Pritham E.J."/>
            <person name="Richards T.A."/>
            <person name="Rocap G."/>
            <person name="Roy S.W."/>
            <person name="Sarai C."/>
            <person name="Schaack S."/>
            <person name="Shirato S."/>
            <person name="Slamovits C.H."/>
            <person name="Spencer D.F."/>
            <person name="Suzuki S."/>
            <person name="Worden A.Z."/>
            <person name="Zauner S."/>
            <person name="Barry K."/>
            <person name="Bell C."/>
            <person name="Bharti A.K."/>
            <person name="Crow J.A."/>
            <person name="Grimwood J."/>
            <person name="Kramer R."/>
            <person name="Lindquist E."/>
            <person name="Lucas S."/>
            <person name="Salamov A."/>
            <person name="McFadden G.I."/>
            <person name="Lane C.E."/>
            <person name="Keeling P.J."/>
            <person name="Gray M.W."/>
            <person name="Grigoriev I.V."/>
            <person name="Archibald J.M."/>
        </authorList>
    </citation>
    <scope>NUCLEOTIDE SEQUENCE</scope>
    <source>
        <strain evidence="4">CCMP2712</strain>
    </source>
</reference>
<accession>L1ISK6</accession>
<keyword evidence="4" id="KW-1185">Reference proteome</keyword>
<dbReference type="PaxDb" id="55529-EKX39251"/>
<dbReference type="EnsemblProtists" id="EKX39251">
    <property type="protein sequence ID" value="EKX39251"/>
    <property type="gene ID" value="GUITHDRAFT_154494"/>
</dbReference>
<reference evidence="3" key="3">
    <citation type="submission" date="2016-03" db="UniProtKB">
        <authorList>
            <consortium name="EnsemblProtists"/>
        </authorList>
    </citation>
    <scope>IDENTIFICATION</scope>
</reference>